<reference evidence="2 3" key="1">
    <citation type="submission" date="2020-10" db="EMBL/GenBank/DDBJ databases">
        <title>Complete genome sequence of Paludibaculum fermentans P105T, a facultatively anaerobic acidobacterium capable of dissimilatory Fe(III) reduction.</title>
        <authorList>
            <person name="Dedysh S.N."/>
            <person name="Beletsky A.V."/>
            <person name="Kulichevskaya I.S."/>
            <person name="Mardanov A.V."/>
            <person name="Ravin N.V."/>
        </authorList>
    </citation>
    <scope>NUCLEOTIDE SEQUENCE [LARGE SCALE GENOMIC DNA]</scope>
    <source>
        <strain evidence="2 3">P105</strain>
    </source>
</reference>
<dbReference type="SMART" id="SM00867">
    <property type="entry name" value="YceI"/>
    <property type="match status" value="1"/>
</dbReference>
<evidence type="ECO:0000313" key="3">
    <source>
        <dbReference type="Proteomes" id="UP000593892"/>
    </source>
</evidence>
<name>A0A7S7NU57_PALFE</name>
<protein>
    <submittedName>
        <fullName evidence="2">YceI family protein</fullName>
    </submittedName>
</protein>
<gene>
    <name evidence="2" type="ORF">IRI77_07910</name>
</gene>
<dbReference type="SUPFAM" id="SSF101874">
    <property type="entry name" value="YceI-like"/>
    <property type="match status" value="1"/>
</dbReference>
<dbReference type="AlphaFoldDB" id="A0A7S7NU57"/>
<dbReference type="Pfam" id="PF04264">
    <property type="entry name" value="YceI"/>
    <property type="match status" value="1"/>
</dbReference>
<dbReference type="PANTHER" id="PTHR34406:SF1">
    <property type="entry name" value="PROTEIN YCEI"/>
    <property type="match status" value="1"/>
</dbReference>
<organism evidence="2 3">
    <name type="scientific">Paludibaculum fermentans</name>
    <dbReference type="NCBI Taxonomy" id="1473598"/>
    <lineage>
        <taxon>Bacteria</taxon>
        <taxon>Pseudomonadati</taxon>
        <taxon>Acidobacteriota</taxon>
        <taxon>Terriglobia</taxon>
        <taxon>Bryobacterales</taxon>
        <taxon>Bryobacteraceae</taxon>
        <taxon>Paludibaculum</taxon>
    </lineage>
</organism>
<keyword evidence="3" id="KW-1185">Reference proteome</keyword>
<evidence type="ECO:0000313" key="2">
    <source>
        <dbReference type="EMBL" id="QOY89868.1"/>
    </source>
</evidence>
<dbReference type="Proteomes" id="UP000593892">
    <property type="component" value="Chromosome"/>
</dbReference>
<dbReference type="RefSeq" id="WP_194451531.1">
    <property type="nucleotide sequence ID" value="NZ_CP063849.1"/>
</dbReference>
<dbReference type="Gene3D" id="2.40.128.110">
    <property type="entry name" value="Lipid/polyisoprenoid-binding, YceI-like"/>
    <property type="match status" value="1"/>
</dbReference>
<dbReference type="InterPro" id="IPR007372">
    <property type="entry name" value="Lipid/polyisoprenoid-bd_YceI"/>
</dbReference>
<evidence type="ECO:0000259" key="1">
    <source>
        <dbReference type="SMART" id="SM00867"/>
    </source>
</evidence>
<sequence length="186" mass="20211">MANEAVQEVAVAPWSIDPAHSSIQFKIRHMAIAWVRGSFRVRTGTLHLVKDNIAESRIEVDIDPASVNSGEVDRDTHLRNADFFDVARYPSIHFQSTGISGSPGSPVVAGDLTIRSVTRPVEVKVGEISAPTPDPWGSVRIAVTASVTINRKDFGLTWNKALETGGFLVGDDIFVDLDIEFVSNAK</sequence>
<proteinExistence type="predicted"/>
<dbReference type="EMBL" id="CP063849">
    <property type="protein sequence ID" value="QOY89868.1"/>
    <property type="molecule type" value="Genomic_DNA"/>
</dbReference>
<dbReference type="InterPro" id="IPR036761">
    <property type="entry name" value="TTHA0802/YceI-like_sf"/>
</dbReference>
<accession>A0A7S7NU57</accession>
<dbReference type="KEGG" id="pfer:IRI77_07910"/>
<dbReference type="PANTHER" id="PTHR34406">
    <property type="entry name" value="PROTEIN YCEI"/>
    <property type="match status" value="1"/>
</dbReference>
<feature type="domain" description="Lipid/polyisoprenoid-binding YceI-like" evidence="1">
    <location>
        <begin position="13"/>
        <end position="182"/>
    </location>
</feature>